<evidence type="ECO:0000313" key="14">
    <source>
        <dbReference type="EMBL" id="WUR13088.1"/>
    </source>
</evidence>
<dbReference type="GO" id="GO:0016301">
    <property type="term" value="F:kinase activity"/>
    <property type="evidence" value="ECO:0007669"/>
    <property type="project" value="UniProtKB-KW"/>
</dbReference>
<accession>A0ABZ1UK93</accession>
<dbReference type="InterPro" id="IPR004358">
    <property type="entry name" value="Sig_transdc_His_kin-like_C"/>
</dbReference>
<reference evidence="14 15" key="1">
    <citation type="journal article" date="2019" name="Int. J. Syst. Evol. Microbiol.">
        <title>The Draft Whole-Genome Sequence of the Antibiotic Producer Empedobacter haloabium ATCC 31962 Provides Indications for Its Taxonomic Reclassification.</title>
        <authorList>
            <person name="Miess H."/>
            <person name="Arlt P."/>
            <person name="Apel A.K."/>
            <person name="Weber T."/>
            <person name="Nieselt K."/>
            <person name="Hanssen F."/>
            <person name="Czemmel S."/>
            <person name="Nahnsen S."/>
            <person name="Gross H."/>
        </authorList>
    </citation>
    <scope>NUCLEOTIDE SEQUENCE [LARGE SCALE GENOMIC DNA]</scope>
    <source>
        <strain evidence="14 15">ATCC 31962</strain>
    </source>
</reference>
<dbReference type="EC" id="2.7.13.3" evidence="3"/>
<dbReference type="CDD" id="cd00082">
    <property type="entry name" value="HisKA"/>
    <property type="match status" value="1"/>
</dbReference>
<dbReference type="SMART" id="SM00388">
    <property type="entry name" value="HisKA"/>
    <property type="match status" value="1"/>
</dbReference>
<comment type="subcellular location">
    <subcellularLocation>
        <location evidence="2">Membrane</location>
    </subcellularLocation>
</comment>
<dbReference type="SUPFAM" id="SSF47384">
    <property type="entry name" value="Homodimeric domain of signal transducing histidine kinase"/>
    <property type="match status" value="1"/>
</dbReference>
<dbReference type="Pfam" id="PF00512">
    <property type="entry name" value="HisKA"/>
    <property type="match status" value="1"/>
</dbReference>
<keyword evidence="8 11" id="KW-1133">Transmembrane helix</keyword>
<dbReference type="PROSITE" id="PS50885">
    <property type="entry name" value="HAMP"/>
    <property type="match status" value="1"/>
</dbReference>
<feature type="transmembrane region" description="Helical" evidence="11">
    <location>
        <begin position="15"/>
        <end position="39"/>
    </location>
</feature>
<dbReference type="InterPro" id="IPR003661">
    <property type="entry name" value="HisK_dim/P_dom"/>
</dbReference>
<dbReference type="PANTHER" id="PTHR45436:SF5">
    <property type="entry name" value="SENSOR HISTIDINE KINASE TRCS"/>
    <property type="match status" value="1"/>
</dbReference>
<evidence type="ECO:0000256" key="3">
    <source>
        <dbReference type="ARBA" id="ARBA00012438"/>
    </source>
</evidence>
<keyword evidence="5" id="KW-0808">Transferase</keyword>
<evidence type="ECO:0000313" key="15">
    <source>
        <dbReference type="Proteomes" id="UP000321323"/>
    </source>
</evidence>
<dbReference type="InterPro" id="IPR050428">
    <property type="entry name" value="TCS_sensor_his_kinase"/>
</dbReference>
<protein>
    <recommendedName>
        <fullName evidence="3">histidine kinase</fullName>
        <ecNumber evidence="3">2.7.13.3</ecNumber>
    </recommendedName>
</protein>
<dbReference type="PRINTS" id="PR00344">
    <property type="entry name" value="BCTRLSENSOR"/>
</dbReference>
<comment type="catalytic activity">
    <reaction evidence="1">
        <text>ATP + protein L-histidine = ADP + protein N-phospho-L-histidine.</text>
        <dbReference type="EC" id="2.7.13.3"/>
    </reaction>
</comment>
<dbReference type="InterPro" id="IPR003594">
    <property type="entry name" value="HATPase_dom"/>
</dbReference>
<keyword evidence="6 11" id="KW-0812">Transmembrane</keyword>
<feature type="domain" description="Histidine kinase" evidence="12">
    <location>
        <begin position="271"/>
        <end position="485"/>
    </location>
</feature>
<organism evidence="14 15">
    <name type="scientific">[Empedobacter] haloabium</name>
    <dbReference type="NCBI Taxonomy" id="592317"/>
    <lineage>
        <taxon>Bacteria</taxon>
        <taxon>Pseudomonadati</taxon>
        <taxon>Pseudomonadota</taxon>
        <taxon>Betaproteobacteria</taxon>
        <taxon>Burkholderiales</taxon>
        <taxon>Oxalobacteraceae</taxon>
        <taxon>Telluria group</taxon>
        <taxon>Telluria group incertae sedis</taxon>
    </lineage>
</organism>
<evidence type="ECO:0000256" key="9">
    <source>
        <dbReference type="ARBA" id="ARBA00023012"/>
    </source>
</evidence>
<dbReference type="InterPro" id="IPR036097">
    <property type="entry name" value="HisK_dim/P_sf"/>
</dbReference>
<evidence type="ECO:0000256" key="1">
    <source>
        <dbReference type="ARBA" id="ARBA00000085"/>
    </source>
</evidence>
<keyword evidence="10 11" id="KW-0472">Membrane</keyword>
<dbReference type="Proteomes" id="UP000321323">
    <property type="component" value="Chromosome"/>
</dbReference>
<feature type="transmembrane region" description="Helical" evidence="11">
    <location>
        <begin position="190"/>
        <end position="209"/>
    </location>
</feature>
<evidence type="ECO:0000256" key="11">
    <source>
        <dbReference type="SAM" id="Phobius"/>
    </source>
</evidence>
<evidence type="ECO:0000256" key="8">
    <source>
        <dbReference type="ARBA" id="ARBA00022989"/>
    </source>
</evidence>
<keyword evidence="4" id="KW-0597">Phosphoprotein</keyword>
<dbReference type="Gene3D" id="6.10.340.10">
    <property type="match status" value="1"/>
</dbReference>
<dbReference type="InterPro" id="IPR005467">
    <property type="entry name" value="His_kinase_dom"/>
</dbReference>
<evidence type="ECO:0000256" key="4">
    <source>
        <dbReference type="ARBA" id="ARBA00022553"/>
    </source>
</evidence>
<dbReference type="InterPro" id="IPR003660">
    <property type="entry name" value="HAMP_dom"/>
</dbReference>
<evidence type="ECO:0000259" key="12">
    <source>
        <dbReference type="PROSITE" id="PS50109"/>
    </source>
</evidence>
<feature type="domain" description="HAMP" evidence="13">
    <location>
        <begin position="210"/>
        <end position="263"/>
    </location>
</feature>
<dbReference type="SMART" id="SM00387">
    <property type="entry name" value="HATPase_c"/>
    <property type="match status" value="1"/>
</dbReference>
<dbReference type="PANTHER" id="PTHR45436">
    <property type="entry name" value="SENSOR HISTIDINE KINASE YKOH"/>
    <property type="match status" value="1"/>
</dbReference>
<evidence type="ECO:0000259" key="13">
    <source>
        <dbReference type="PROSITE" id="PS50885"/>
    </source>
</evidence>
<dbReference type="Gene3D" id="3.30.565.10">
    <property type="entry name" value="Histidine kinase-like ATPase, C-terminal domain"/>
    <property type="match status" value="1"/>
</dbReference>
<dbReference type="EMBL" id="CP136508">
    <property type="protein sequence ID" value="WUR13088.1"/>
    <property type="molecule type" value="Genomic_DNA"/>
</dbReference>
<evidence type="ECO:0000256" key="10">
    <source>
        <dbReference type="ARBA" id="ARBA00023136"/>
    </source>
</evidence>
<name>A0ABZ1UK93_9BURK</name>
<dbReference type="SUPFAM" id="SSF55874">
    <property type="entry name" value="ATPase domain of HSP90 chaperone/DNA topoisomerase II/histidine kinase"/>
    <property type="match status" value="1"/>
</dbReference>
<keyword evidence="7 14" id="KW-0418">Kinase</keyword>
<evidence type="ECO:0000256" key="5">
    <source>
        <dbReference type="ARBA" id="ARBA00022679"/>
    </source>
</evidence>
<evidence type="ECO:0000256" key="7">
    <source>
        <dbReference type="ARBA" id="ARBA00022777"/>
    </source>
</evidence>
<dbReference type="PROSITE" id="PS50109">
    <property type="entry name" value="HIS_KIN"/>
    <property type="match status" value="1"/>
</dbReference>
<keyword evidence="15" id="KW-1185">Reference proteome</keyword>
<dbReference type="Pfam" id="PF02518">
    <property type="entry name" value="HATPase_c"/>
    <property type="match status" value="1"/>
</dbReference>
<dbReference type="CDD" id="cd00075">
    <property type="entry name" value="HATPase"/>
    <property type="match status" value="1"/>
</dbReference>
<sequence>MTRWLRPMRSFRAHVALMAVVPAVIGIAVLVVFSMLAVAERRHAVIDKIQRSHLAGPALRDTHAHDWVSLEQQLDASFSGFSDTVPERPRVVLLVQDGHGRDLYRSRYWPVGLDARLPTPFPAGCAGAAPARCAALPPGSPPLTDVVLGRDEWRIGAIGTVDAAGTPRHLWLAVNWTLPRATMHATARHFYLATLPMFLLVGVTAWLLAGRAMRPVEHLTAAMVAVNANARFEHVRPADEALEFAQLINVFNEMGDRVQRSFTHAIRFSGNAAHELKTPLTILQGELERCFERAAHDPVLEQSLTRMIDEVRGLDSIVRKLLLLSRADAGQLQLPMTPVDLRPLLDELAEDIAMLAPAGDAVPSLPPELLVRGDIELLGQVLRNLVSNALKYRVADGWIRLSAMRDDEVWHIDVANASDGVPADQRERLFERFYRADEAHNRRIAGVGLGLALAREIAHAHKGSLVLVAPVAGRETFRLTLPGAW</sequence>
<keyword evidence="9" id="KW-0902">Two-component regulatory system</keyword>
<evidence type="ECO:0000256" key="2">
    <source>
        <dbReference type="ARBA" id="ARBA00004370"/>
    </source>
</evidence>
<dbReference type="Gene3D" id="1.10.287.130">
    <property type="match status" value="1"/>
</dbReference>
<gene>
    <name evidence="14" type="ORF">E7V67_025925</name>
</gene>
<proteinExistence type="predicted"/>
<dbReference type="InterPro" id="IPR036890">
    <property type="entry name" value="HATPase_C_sf"/>
</dbReference>
<evidence type="ECO:0000256" key="6">
    <source>
        <dbReference type="ARBA" id="ARBA00022692"/>
    </source>
</evidence>